<dbReference type="SUPFAM" id="SSF54631">
    <property type="entry name" value="CBS-domain pair"/>
    <property type="match status" value="1"/>
</dbReference>
<sequence length="160" mass="17218">MSETAVRRDLGGGVLVSDVMTAFPAYIRLGATIRRAAEMVSVSEVGQLMVLDHDGRFAGSLSEEDLVRAMLPGFDDVTAAGGTLADAFRIFLERGRALADRVVDPLVVRDAATVHPADELARAAIVMIDRGIRRIPVVDDRTLVGTLSRADLCRAVIYHS</sequence>
<dbReference type="SMART" id="SM00116">
    <property type="entry name" value="CBS"/>
    <property type="match status" value="2"/>
</dbReference>
<organism evidence="4 5">
    <name type="scientific">Microbispora amethystogenes</name>
    <dbReference type="NCBI Taxonomy" id="1427754"/>
    <lineage>
        <taxon>Bacteria</taxon>
        <taxon>Bacillati</taxon>
        <taxon>Actinomycetota</taxon>
        <taxon>Actinomycetes</taxon>
        <taxon>Streptosporangiales</taxon>
        <taxon>Streptosporangiaceae</taxon>
        <taxon>Microbispora</taxon>
    </lineage>
</organism>
<accession>A0ABQ4FQA4</accession>
<gene>
    <name evidence="4" type="ORF">Mam01_71480</name>
</gene>
<dbReference type="PROSITE" id="PS51371">
    <property type="entry name" value="CBS"/>
    <property type="match status" value="2"/>
</dbReference>
<comment type="caution">
    <text evidence="4">The sequence shown here is derived from an EMBL/GenBank/DDBJ whole genome shotgun (WGS) entry which is preliminary data.</text>
</comment>
<proteinExistence type="predicted"/>
<feature type="domain" description="CBS" evidence="3">
    <location>
        <begin position="20"/>
        <end position="77"/>
    </location>
</feature>
<dbReference type="PANTHER" id="PTHR43080">
    <property type="entry name" value="CBS DOMAIN-CONTAINING PROTEIN CBSX3, MITOCHONDRIAL"/>
    <property type="match status" value="1"/>
</dbReference>
<protein>
    <recommendedName>
        <fullName evidence="3">CBS domain-containing protein</fullName>
    </recommendedName>
</protein>
<keyword evidence="1 2" id="KW-0129">CBS domain</keyword>
<evidence type="ECO:0000313" key="4">
    <source>
        <dbReference type="EMBL" id="GIH36984.1"/>
    </source>
</evidence>
<keyword evidence="5" id="KW-1185">Reference proteome</keyword>
<dbReference type="Gene3D" id="3.10.580.10">
    <property type="entry name" value="CBS-domain"/>
    <property type="match status" value="1"/>
</dbReference>
<dbReference type="Pfam" id="PF00571">
    <property type="entry name" value="CBS"/>
    <property type="match status" value="2"/>
</dbReference>
<reference evidence="4 5" key="1">
    <citation type="submission" date="2021-01" db="EMBL/GenBank/DDBJ databases">
        <title>Whole genome shotgun sequence of Microbispora amethystogenes NBRC 101907.</title>
        <authorList>
            <person name="Komaki H."/>
            <person name="Tamura T."/>
        </authorList>
    </citation>
    <scope>NUCLEOTIDE SEQUENCE [LARGE SCALE GENOMIC DNA]</scope>
    <source>
        <strain evidence="4 5">NBRC 101907</strain>
    </source>
</reference>
<evidence type="ECO:0000256" key="2">
    <source>
        <dbReference type="PROSITE-ProRule" id="PRU00703"/>
    </source>
</evidence>
<dbReference type="InterPro" id="IPR051257">
    <property type="entry name" value="Diverse_CBS-Domain"/>
</dbReference>
<name>A0ABQ4FQA4_9ACTN</name>
<dbReference type="Proteomes" id="UP000651728">
    <property type="component" value="Unassembled WGS sequence"/>
</dbReference>
<evidence type="ECO:0000313" key="5">
    <source>
        <dbReference type="Proteomes" id="UP000651728"/>
    </source>
</evidence>
<feature type="domain" description="CBS" evidence="3">
    <location>
        <begin position="107"/>
        <end position="160"/>
    </location>
</feature>
<dbReference type="InterPro" id="IPR000644">
    <property type="entry name" value="CBS_dom"/>
</dbReference>
<dbReference type="PANTHER" id="PTHR43080:SF2">
    <property type="entry name" value="CBS DOMAIN-CONTAINING PROTEIN"/>
    <property type="match status" value="1"/>
</dbReference>
<dbReference type="EMBL" id="BOOB01000087">
    <property type="protein sequence ID" value="GIH36984.1"/>
    <property type="molecule type" value="Genomic_DNA"/>
</dbReference>
<dbReference type="InterPro" id="IPR046342">
    <property type="entry name" value="CBS_dom_sf"/>
</dbReference>
<evidence type="ECO:0000256" key="1">
    <source>
        <dbReference type="ARBA" id="ARBA00023122"/>
    </source>
</evidence>
<evidence type="ECO:0000259" key="3">
    <source>
        <dbReference type="PROSITE" id="PS51371"/>
    </source>
</evidence>